<proteinExistence type="predicted"/>
<evidence type="ECO:0000313" key="4">
    <source>
        <dbReference type="EMBL" id="PWC16062.1"/>
    </source>
</evidence>
<dbReference type="AlphaFoldDB" id="A0A2U1U378"/>
<dbReference type="GO" id="GO:0007165">
    <property type="term" value="P:signal transduction"/>
    <property type="evidence" value="ECO:0007669"/>
    <property type="project" value="InterPro"/>
</dbReference>
<dbReference type="InterPro" id="IPR003660">
    <property type="entry name" value="HAMP_dom"/>
</dbReference>
<keyword evidence="1" id="KW-1133">Transmembrane helix</keyword>
<dbReference type="InterPro" id="IPR052163">
    <property type="entry name" value="DGC-Regulatory_Protein"/>
</dbReference>
<sequence length="412" mass="46330">MNKQGTFATHITRKITFRSALTRISTISLIITMTVSWMLITTASLISFKHYAEKNLQLLAYTLSQSVEAAVVFQDEVATKEILKNLGQQGQFNVAIVTDSKGKKLTEWRAVDNISMDHTDKVIMRWLFPHSVIQPIFHRGELVGEIEISGADATVKQFVYFSLVTLTLCVILASLLSILVSRRLHRGLIFALQNITDVVHDIRENRNFSRRIPAGKITEIDLLAQDFNSLIDEIEHWQNQILQENDSLLQRSLRDSLTGLANRAAFCSALEELLGDEEKKSHIALLFMDGNRFKDINDTYGHTVGDEVLTIIAKRLLHCVGKTSLPARLGGDEFALILFSHTQDMNNINAVIKRIHKKINEPICLPGGINIIMTLSIGVAIADENSTLKSLMEQADKNMYLDKQNHHNTTTI</sequence>
<evidence type="ECO:0000256" key="1">
    <source>
        <dbReference type="SAM" id="Phobius"/>
    </source>
</evidence>
<feature type="transmembrane region" description="Helical" evidence="1">
    <location>
        <begin position="20"/>
        <end position="40"/>
    </location>
</feature>
<dbReference type="SMART" id="SM00267">
    <property type="entry name" value="GGDEF"/>
    <property type="match status" value="1"/>
</dbReference>
<dbReference type="PANTHER" id="PTHR46663">
    <property type="entry name" value="DIGUANYLATE CYCLASE DGCT-RELATED"/>
    <property type="match status" value="1"/>
</dbReference>
<dbReference type="SUPFAM" id="SSF55073">
    <property type="entry name" value="Nucleotide cyclase"/>
    <property type="match status" value="1"/>
</dbReference>
<dbReference type="Proteomes" id="UP000296159">
    <property type="component" value="Unassembled WGS sequence"/>
</dbReference>
<feature type="transmembrane region" description="Helical" evidence="1">
    <location>
        <begin position="363"/>
        <end position="382"/>
    </location>
</feature>
<dbReference type="InterPro" id="IPR033417">
    <property type="entry name" value="CHASE8"/>
</dbReference>
<dbReference type="Pfam" id="PF17152">
    <property type="entry name" value="CHASE8"/>
    <property type="match status" value="1"/>
</dbReference>
<dbReference type="Gene3D" id="3.30.70.270">
    <property type="match status" value="1"/>
</dbReference>
<dbReference type="InterPro" id="IPR000160">
    <property type="entry name" value="GGDEF_dom"/>
</dbReference>
<evidence type="ECO:0000259" key="2">
    <source>
        <dbReference type="PROSITE" id="PS50885"/>
    </source>
</evidence>
<dbReference type="InterPro" id="IPR043128">
    <property type="entry name" value="Rev_trsase/Diguanyl_cyclase"/>
</dbReference>
<dbReference type="NCBIfam" id="TIGR00254">
    <property type="entry name" value="GGDEF"/>
    <property type="match status" value="1"/>
</dbReference>
<dbReference type="PROSITE" id="PS50885">
    <property type="entry name" value="HAMP"/>
    <property type="match status" value="1"/>
</dbReference>
<keyword evidence="1" id="KW-0472">Membrane</keyword>
<dbReference type="EMBL" id="QDKH01000010">
    <property type="protein sequence ID" value="PWC16062.1"/>
    <property type="molecule type" value="Genomic_DNA"/>
</dbReference>
<feature type="domain" description="HAMP" evidence="2">
    <location>
        <begin position="186"/>
        <end position="239"/>
    </location>
</feature>
<evidence type="ECO:0000259" key="3">
    <source>
        <dbReference type="PROSITE" id="PS50887"/>
    </source>
</evidence>
<dbReference type="Gene3D" id="6.10.340.10">
    <property type="match status" value="1"/>
</dbReference>
<accession>A0A2U1U378</accession>
<dbReference type="Pfam" id="PF00990">
    <property type="entry name" value="GGDEF"/>
    <property type="match status" value="1"/>
</dbReference>
<dbReference type="PANTHER" id="PTHR46663:SF2">
    <property type="entry name" value="GGDEF DOMAIN-CONTAINING PROTEIN"/>
    <property type="match status" value="1"/>
</dbReference>
<feature type="transmembrane region" description="Helical" evidence="1">
    <location>
        <begin position="158"/>
        <end position="180"/>
    </location>
</feature>
<keyword evidence="1" id="KW-0812">Transmembrane</keyword>
<dbReference type="CDD" id="cd01949">
    <property type="entry name" value="GGDEF"/>
    <property type="match status" value="1"/>
</dbReference>
<dbReference type="CDD" id="cd06225">
    <property type="entry name" value="HAMP"/>
    <property type="match status" value="1"/>
</dbReference>
<reference evidence="4 5" key="1">
    <citation type="submission" date="2018-04" db="EMBL/GenBank/DDBJ databases">
        <title>Brenneria corticis sp.nov.</title>
        <authorList>
            <person name="Li Y."/>
        </authorList>
    </citation>
    <scope>NUCLEOTIDE SEQUENCE [LARGE SCALE GENOMIC DNA]</scope>
    <source>
        <strain evidence="4 5">CFCC 11842</strain>
    </source>
</reference>
<dbReference type="InterPro" id="IPR029787">
    <property type="entry name" value="Nucleotide_cyclase"/>
</dbReference>
<keyword evidence="5" id="KW-1185">Reference proteome</keyword>
<organism evidence="4 5">
    <name type="scientific">Brenneria corticis</name>
    <dbReference type="NCBI Taxonomy" id="2173106"/>
    <lineage>
        <taxon>Bacteria</taxon>
        <taxon>Pseudomonadati</taxon>
        <taxon>Pseudomonadota</taxon>
        <taxon>Gammaproteobacteria</taxon>
        <taxon>Enterobacterales</taxon>
        <taxon>Pectobacteriaceae</taxon>
        <taxon>Brenneria</taxon>
    </lineage>
</organism>
<name>A0A2U1U378_9GAMM</name>
<gene>
    <name evidence="4" type="ORF">DDT56_11175</name>
</gene>
<dbReference type="PROSITE" id="PS50887">
    <property type="entry name" value="GGDEF"/>
    <property type="match status" value="1"/>
</dbReference>
<dbReference type="GO" id="GO:0016020">
    <property type="term" value="C:membrane"/>
    <property type="evidence" value="ECO:0007669"/>
    <property type="project" value="InterPro"/>
</dbReference>
<comment type="caution">
    <text evidence="4">The sequence shown here is derived from an EMBL/GenBank/DDBJ whole genome shotgun (WGS) entry which is preliminary data.</text>
</comment>
<evidence type="ECO:0000313" key="5">
    <source>
        <dbReference type="Proteomes" id="UP000296159"/>
    </source>
</evidence>
<feature type="domain" description="GGDEF" evidence="3">
    <location>
        <begin position="281"/>
        <end position="412"/>
    </location>
</feature>
<protein>
    <submittedName>
        <fullName evidence="4">GGDEF domain-containing protein</fullName>
    </submittedName>
</protein>